<dbReference type="EMBL" id="CACRXK020007674">
    <property type="protein sequence ID" value="CAB4012896.1"/>
    <property type="molecule type" value="Genomic_DNA"/>
</dbReference>
<dbReference type="OrthoDB" id="5984638at2759"/>
<feature type="non-terminal residue" evidence="1">
    <location>
        <position position="90"/>
    </location>
</feature>
<gene>
    <name evidence="1" type="ORF">PACLA_8A051822</name>
</gene>
<comment type="caution">
    <text evidence="1">The sequence shown here is derived from an EMBL/GenBank/DDBJ whole genome shotgun (WGS) entry which is preliminary data.</text>
</comment>
<feature type="non-terminal residue" evidence="1">
    <location>
        <position position="1"/>
    </location>
</feature>
<keyword evidence="2" id="KW-1185">Reference proteome</keyword>
<reference evidence="1" key="1">
    <citation type="submission" date="2020-04" db="EMBL/GenBank/DDBJ databases">
        <authorList>
            <person name="Alioto T."/>
            <person name="Alioto T."/>
            <person name="Gomez Garrido J."/>
        </authorList>
    </citation>
    <scope>NUCLEOTIDE SEQUENCE</scope>
    <source>
        <strain evidence="1">A484AB</strain>
    </source>
</reference>
<evidence type="ECO:0000313" key="1">
    <source>
        <dbReference type="EMBL" id="CAB4012896.1"/>
    </source>
</evidence>
<evidence type="ECO:0000313" key="2">
    <source>
        <dbReference type="Proteomes" id="UP001152795"/>
    </source>
</evidence>
<dbReference type="AlphaFoldDB" id="A0A7D9IMF6"/>
<proteinExistence type="predicted"/>
<accession>A0A7D9IMF6</accession>
<name>A0A7D9IMF6_PARCT</name>
<organism evidence="1 2">
    <name type="scientific">Paramuricea clavata</name>
    <name type="common">Red gorgonian</name>
    <name type="synonym">Violescent sea-whip</name>
    <dbReference type="NCBI Taxonomy" id="317549"/>
    <lineage>
        <taxon>Eukaryota</taxon>
        <taxon>Metazoa</taxon>
        <taxon>Cnidaria</taxon>
        <taxon>Anthozoa</taxon>
        <taxon>Octocorallia</taxon>
        <taxon>Malacalcyonacea</taxon>
        <taxon>Plexauridae</taxon>
        <taxon>Paramuricea</taxon>
    </lineage>
</organism>
<sequence>EGIKTHALLDTGAGSSYASTKIINALKKRPKEVKTKRIEMMPPQSTTRIEICSANLKSLDHKFDMNVELSNVDKPELMMVKNPHYAKLLE</sequence>
<protein>
    <submittedName>
        <fullName evidence="1">Uncharacterized protein</fullName>
    </submittedName>
</protein>
<dbReference type="Proteomes" id="UP001152795">
    <property type="component" value="Unassembled WGS sequence"/>
</dbReference>